<dbReference type="EMBL" id="KN831951">
    <property type="protein sequence ID" value="KIO10710.1"/>
    <property type="molecule type" value="Genomic_DNA"/>
</dbReference>
<protein>
    <submittedName>
        <fullName evidence="1">Uncharacterized protein</fullName>
    </submittedName>
</protein>
<dbReference type="HOGENOM" id="CLU_1590399_0_0_1"/>
<reference evidence="2" key="2">
    <citation type="submission" date="2015-01" db="EMBL/GenBank/DDBJ databases">
        <title>Evolutionary Origins and Diversification of the Mycorrhizal Mutualists.</title>
        <authorList>
            <consortium name="DOE Joint Genome Institute"/>
            <consortium name="Mycorrhizal Genomics Consortium"/>
            <person name="Kohler A."/>
            <person name="Kuo A."/>
            <person name="Nagy L.G."/>
            <person name="Floudas D."/>
            <person name="Copeland A."/>
            <person name="Barry K.W."/>
            <person name="Cichocki N."/>
            <person name="Veneault-Fourrey C."/>
            <person name="LaButti K."/>
            <person name="Lindquist E.A."/>
            <person name="Lipzen A."/>
            <person name="Lundell T."/>
            <person name="Morin E."/>
            <person name="Murat C."/>
            <person name="Riley R."/>
            <person name="Ohm R."/>
            <person name="Sun H."/>
            <person name="Tunlid A."/>
            <person name="Henrissat B."/>
            <person name="Grigoriev I.V."/>
            <person name="Hibbett D.S."/>
            <person name="Martin F."/>
        </authorList>
    </citation>
    <scope>NUCLEOTIDE SEQUENCE [LARGE SCALE GENOMIC DNA]</scope>
    <source>
        <strain evidence="2">Marx 270</strain>
    </source>
</reference>
<keyword evidence="2" id="KW-1185">Reference proteome</keyword>
<name>A0A0C3PAN5_PISTI</name>
<proteinExistence type="predicted"/>
<dbReference type="Proteomes" id="UP000054217">
    <property type="component" value="Unassembled WGS sequence"/>
</dbReference>
<reference evidence="1 2" key="1">
    <citation type="submission" date="2014-04" db="EMBL/GenBank/DDBJ databases">
        <authorList>
            <consortium name="DOE Joint Genome Institute"/>
            <person name="Kuo A."/>
            <person name="Kohler A."/>
            <person name="Costa M.D."/>
            <person name="Nagy L.G."/>
            <person name="Floudas D."/>
            <person name="Copeland A."/>
            <person name="Barry K.W."/>
            <person name="Cichocki N."/>
            <person name="Veneault-Fourrey C."/>
            <person name="LaButti K."/>
            <person name="Lindquist E.A."/>
            <person name="Lipzen A."/>
            <person name="Lundell T."/>
            <person name="Morin E."/>
            <person name="Murat C."/>
            <person name="Sun H."/>
            <person name="Tunlid A."/>
            <person name="Henrissat B."/>
            <person name="Grigoriev I.V."/>
            <person name="Hibbett D.S."/>
            <person name="Martin F."/>
            <person name="Nordberg H.P."/>
            <person name="Cantor M.N."/>
            <person name="Hua S.X."/>
        </authorList>
    </citation>
    <scope>NUCLEOTIDE SEQUENCE [LARGE SCALE GENOMIC DNA]</scope>
    <source>
        <strain evidence="1 2">Marx 270</strain>
    </source>
</reference>
<dbReference type="AlphaFoldDB" id="A0A0C3PAN5"/>
<accession>A0A0C3PAN5</accession>
<gene>
    <name evidence="1" type="ORF">M404DRAFT_872734</name>
</gene>
<dbReference type="InParanoid" id="A0A0C3PAN5"/>
<sequence>FKTIDELPQTRDEFEQVVSLHPDSHRSLQTTTRIQSQAIEAPFGLLSPLRFYPSLQPLIYFSFSYNWSPPRGASVLAWHPSKPSQILLCSLQLCFRNFQARFSRFHLSVSFLQSLRSHFRVFPLACTHLSSIHTRINSRSHVWPQDSVSRLARSTELLWAPRGPSKLF</sequence>
<feature type="non-terminal residue" evidence="1">
    <location>
        <position position="1"/>
    </location>
</feature>
<organism evidence="1 2">
    <name type="scientific">Pisolithus tinctorius Marx 270</name>
    <dbReference type="NCBI Taxonomy" id="870435"/>
    <lineage>
        <taxon>Eukaryota</taxon>
        <taxon>Fungi</taxon>
        <taxon>Dikarya</taxon>
        <taxon>Basidiomycota</taxon>
        <taxon>Agaricomycotina</taxon>
        <taxon>Agaricomycetes</taxon>
        <taxon>Agaricomycetidae</taxon>
        <taxon>Boletales</taxon>
        <taxon>Sclerodermatineae</taxon>
        <taxon>Pisolithaceae</taxon>
        <taxon>Pisolithus</taxon>
    </lineage>
</organism>
<evidence type="ECO:0000313" key="1">
    <source>
        <dbReference type="EMBL" id="KIO10710.1"/>
    </source>
</evidence>
<evidence type="ECO:0000313" key="2">
    <source>
        <dbReference type="Proteomes" id="UP000054217"/>
    </source>
</evidence>